<organism evidence="2 3">
    <name type="scientific">Pleuronectes platessa</name>
    <name type="common">European plaice</name>
    <dbReference type="NCBI Taxonomy" id="8262"/>
    <lineage>
        <taxon>Eukaryota</taxon>
        <taxon>Metazoa</taxon>
        <taxon>Chordata</taxon>
        <taxon>Craniata</taxon>
        <taxon>Vertebrata</taxon>
        <taxon>Euteleostomi</taxon>
        <taxon>Actinopterygii</taxon>
        <taxon>Neopterygii</taxon>
        <taxon>Teleostei</taxon>
        <taxon>Neoteleostei</taxon>
        <taxon>Acanthomorphata</taxon>
        <taxon>Carangaria</taxon>
        <taxon>Pleuronectiformes</taxon>
        <taxon>Pleuronectoidei</taxon>
        <taxon>Pleuronectidae</taxon>
        <taxon>Pleuronectes</taxon>
    </lineage>
</organism>
<reference evidence="2" key="1">
    <citation type="submission" date="2020-03" db="EMBL/GenBank/DDBJ databases">
        <authorList>
            <person name="Weist P."/>
        </authorList>
    </citation>
    <scope>NUCLEOTIDE SEQUENCE</scope>
</reference>
<dbReference type="Proteomes" id="UP001153269">
    <property type="component" value="Unassembled WGS sequence"/>
</dbReference>
<gene>
    <name evidence="2" type="ORF">PLEPLA_LOCUS27533</name>
</gene>
<dbReference type="AlphaFoldDB" id="A0A9N7UYM8"/>
<sequence length="125" mass="13579">MAAEVRYSVVGVLGGSAVLDDRSKILTTSVEKRGAQPGRERRRPDRSTGLHRGDAPLDKGEKHGSQPLVDQVCAGCAVWDQTVCRLQLCAASLWICISLVHAQIKQSVVCLSFHTVTVYSCCNVR</sequence>
<proteinExistence type="predicted"/>
<dbReference type="EMBL" id="CADEAL010002335">
    <property type="protein sequence ID" value="CAB1439764.1"/>
    <property type="molecule type" value="Genomic_DNA"/>
</dbReference>
<protein>
    <submittedName>
        <fullName evidence="2">Uncharacterized protein</fullName>
    </submittedName>
</protein>
<name>A0A9N7UYM8_PLEPL</name>
<feature type="region of interest" description="Disordered" evidence="1">
    <location>
        <begin position="29"/>
        <end position="64"/>
    </location>
</feature>
<keyword evidence="3" id="KW-1185">Reference proteome</keyword>
<evidence type="ECO:0000256" key="1">
    <source>
        <dbReference type="SAM" id="MobiDB-lite"/>
    </source>
</evidence>
<comment type="caution">
    <text evidence="2">The sequence shown here is derived from an EMBL/GenBank/DDBJ whole genome shotgun (WGS) entry which is preliminary data.</text>
</comment>
<accession>A0A9N7UYM8</accession>
<evidence type="ECO:0000313" key="3">
    <source>
        <dbReference type="Proteomes" id="UP001153269"/>
    </source>
</evidence>
<evidence type="ECO:0000313" key="2">
    <source>
        <dbReference type="EMBL" id="CAB1439764.1"/>
    </source>
</evidence>